<dbReference type="InterPro" id="IPR050832">
    <property type="entry name" value="Bact_Acetyltransf"/>
</dbReference>
<organism evidence="4 5">
    <name type="scientific">Thiohalobacter thiocyanaticus</name>
    <dbReference type="NCBI Taxonomy" id="585455"/>
    <lineage>
        <taxon>Bacteria</taxon>
        <taxon>Pseudomonadati</taxon>
        <taxon>Pseudomonadota</taxon>
        <taxon>Gammaproteobacteria</taxon>
        <taxon>Thiohalobacterales</taxon>
        <taxon>Thiohalobacteraceae</taxon>
        <taxon>Thiohalobacter</taxon>
    </lineage>
</organism>
<feature type="domain" description="N-acetyltransferase" evidence="3">
    <location>
        <begin position="6"/>
        <end position="148"/>
    </location>
</feature>
<dbReference type="EMBL" id="AP018052">
    <property type="protein sequence ID" value="BAZ94314.1"/>
    <property type="molecule type" value="Genomic_DNA"/>
</dbReference>
<dbReference type="PROSITE" id="PS51186">
    <property type="entry name" value="GNAT"/>
    <property type="match status" value="1"/>
</dbReference>
<dbReference type="Gene3D" id="3.40.630.30">
    <property type="match status" value="1"/>
</dbReference>
<evidence type="ECO:0000313" key="4">
    <source>
        <dbReference type="EMBL" id="BAZ94314.1"/>
    </source>
</evidence>
<evidence type="ECO:0000259" key="3">
    <source>
        <dbReference type="PROSITE" id="PS51186"/>
    </source>
</evidence>
<reference evidence="4 5" key="1">
    <citation type="submission" date="2017-05" db="EMBL/GenBank/DDBJ databases">
        <title>Thiocyanate degradation by Thiohalobacter thiocyanaticus FOKN1.</title>
        <authorList>
            <person name="Oshiki M."/>
            <person name="Fukushima T."/>
            <person name="Kawano S."/>
            <person name="Nakagawa J."/>
        </authorList>
    </citation>
    <scope>NUCLEOTIDE SEQUENCE [LARGE SCALE GENOMIC DNA]</scope>
    <source>
        <strain evidence="4 5">FOKN1</strain>
    </source>
</reference>
<dbReference type="CDD" id="cd04301">
    <property type="entry name" value="NAT_SF"/>
    <property type="match status" value="1"/>
</dbReference>
<dbReference type="PANTHER" id="PTHR43877">
    <property type="entry name" value="AMINOALKYLPHOSPHONATE N-ACETYLTRANSFERASE-RELATED-RELATED"/>
    <property type="match status" value="1"/>
</dbReference>
<name>A0A1Z4VSY7_9GAMM</name>
<dbReference type="Pfam" id="PF00583">
    <property type="entry name" value="Acetyltransf_1"/>
    <property type="match status" value="1"/>
</dbReference>
<protein>
    <submittedName>
        <fullName evidence="4">Galactoside O-acetyltransferase</fullName>
    </submittedName>
</protein>
<proteinExistence type="predicted"/>
<keyword evidence="2" id="KW-0012">Acyltransferase</keyword>
<dbReference type="Proteomes" id="UP000218765">
    <property type="component" value="Chromosome"/>
</dbReference>
<keyword evidence="5" id="KW-1185">Reference proteome</keyword>
<dbReference type="SUPFAM" id="SSF55729">
    <property type="entry name" value="Acyl-CoA N-acyltransferases (Nat)"/>
    <property type="match status" value="1"/>
</dbReference>
<gene>
    <name evidence="4" type="ORF">FOKN1_1934</name>
</gene>
<dbReference type="KEGG" id="ttc:FOKN1_1934"/>
<accession>A0A1Z4VSY7</accession>
<evidence type="ECO:0000313" key="5">
    <source>
        <dbReference type="Proteomes" id="UP000218765"/>
    </source>
</evidence>
<evidence type="ECO:0000256" key="1">
    <source>
        <dbReference type="ARBA" id="ARBA00022679"/>
    </source>
</evidence>
<evidence type="ECO:0000256" key="2">
    <source>
        <dbReference type="ARBA" id="ARBA00023315"/>
    </source>
</evidence>
<dbReference type="InterPro" id="IPR000182">
    <property type="entry name" value="GNAT_dom"/>
</dbReference>
<dbReference type="GO" id="GO:0016747">
    <property type="term" value="F:acyltransferase activity, transferring groups other than amino-acyl groups"/>
    <property type="evidence" value="ECO:0007669"/>
    <property type="project" value="InterPro"/>
</dbReference>
<keyword evidence="1 4" id="KW-0808">Transferase</keyword>
<dbReference type="InterPro" id="IPR016181">
    <property type="entry name" value="Acyl_CoA_acyltransferase"/>
</dbReference>
<sequence length="148" mass="17095">MSPDFRVSRPVSDADFERYFALRWQLLRAPWEQPRGSERDEFEDVAFHLQVQDRSGRLIGIGRLHCIDDTRGQIRYMAVVDAWRGRGVGTALLQALEQQARDWDLGEIRLHARQAAVDFYTHHGYAVVAPSHTLFGSIPHFLMRKPLP</sequence>
<dbReference type="AlphaFoldDB" id="A0A1Z4VSY7"/>